<comment type="caution">
    <text evidence="18">The sequence shown here is derived from an EMBL/GenBank/DDBJ whole genome shotgun (WGS) entry which is preliminary data.</text>
</comment>
<evidence type="ECO:0000256" key="16">
    <source>
        <dbReference type="SAM" id="SignalP"/>
    </source>
</evidence>
<dbReference type="SUPFAM" id="SSF50494">
    <property type="entry name" value="Trypsin-like serine proteases"/>
    <property type="match status" value="1"/>
</dbReference>
<evidence type="ECO:0000256" key="2">
    <source>
        <dbReference type="ARBA" id="ARBA00004418"/>
    </source>
</evidence>
<dbReference type="SUPFAM" id="SSF50156">
    <property type="entry name" value="PDZ domain-like"/>
    <property type="match status" value="2"/>
</dbReference>
<dbReference type="InterPro" id="IPR001478">
    <property type="entry name" value="PDZ"/>
</dbReference>
<evidence type="ECO:0000256" key="5">
    <source>
        <dbReference type="ARBA" id="ARBA00013958"/>
    </source>
</evidence>
<dbReference type="EMBL" id="LRRD01000007">
    <property type="protein sequence ID" value="KXW58949.1"/>
    <property type="molecule type" value="Genomic_DNA"/>
</dbReference>
<evidence type="ECO:0000313" key="18">
    <source>
        <dbReference type="EMBL" id="KXW58949.1"/>
    </source>
</evidence>
<dbReference type="PATRIC" id="fig|1789004.3.peg.470"/>
<keyword evidence="11" id="KW-0720">Serine protease</keyword>
<dbReference type="Pfam" id="PF00595">
    <property type="entry name" value="PDZ"/>
    <property type="match status" value="1"/>
</dbReference>
<comment type="similarity">
    <text evidence="3">Belongs to the peptidase S1C family.</text>
</comment>
<keyword evidence="7 16" id="KW-0732">Signal</keyword>
<proteinExistence type="inferred from homology"/>
<feature type="domain" description="PDZ" evidence="17">
    <location>
        <begin position="250"/>
        <end position="319"/>
    </location>
</feature>
<dbReference type="GO" id="GO:0006508">
    <property type="term" value="P:proteolysis"/>
    <property type="evidence" value="ECO:0007669"/>
    <property type="project" value="UniProtKB-KW"/>
</dbReference>
<comment type="catalytic activity">
    <reaction evidence="1">
        <text>Acts on substrates that are at least partially unfolded. The cleavage site P1 residue is normally between a pair of hydrophobic residues, such as Val-|-Val.</text>
        <dbReference type="EC" id="3.4.21.107"/>
    </reaction>
</comment>
<dbReference type="Proteomes" id="UP000075653">
    <property type="component" value="Unassembled WGS sequence"/>
</dbReference>
<dbReference type="Gene3D" id="2.40.10.120">
    <property type="match status" value="1"/>
</dbReference>
<organism evidence="18 19">
    <name type="scientific">Ferrovum myxofaciens</name>
    <dbReference type="NCBI Taxonomy" id="416213"/>
    <lineage>
        <taxon>Bacteria</taxon>
        <taxon>Pseudomonadati</taxon>
        <taxon>Pseudomonadota</taxon>
        <taxon>Betaproteobacteria</taxon>
        <taxon>Ferrovales</taxon>
        <taxon>Ferrovaceae</taxon>
        <taxon>Ferrovum</taxon>
    </lineage>
</organism>
<evidence type="ECO:0000256" key="15">
    <source>
        <dbReference type="PIRSR" id="PIRSR611782-2"/>
    </source>
</evidence>
<evidence type="ECO:0000256" key="11">
    <source>
        <dbReference type="ARBA" id="ARBA00022825"/>
    </source>
</evidence>
<reference evidence="18 19" key="1">
    <citation type="submission" date="2016-01" db="EMBL/GenBank/DDBJ databases">
        <title>Genome sequence of the acidophilic iron oxidising Ferrovum strain Z-31.</title>
        <authorList>
            <person name="Poehlein A."/>
            <person name="Ullrich S.R."/>
            <person name="Schloemann M."/>
            <person name="Muehling M."/>
            <person name="Daniel R."/>
        </authorList>
    </citation>
    <scope>NUCLEOTIDE SEQUENCE [LARGE SCALE GENOMIC DNA]</scope>
    <source>
        <strain evidence="18 19">Z-31</strain>
    </source>
</reference>
<evidence type="ECO:0000256" key="6">
    <source>
        <dbReference type="ARBA" id="ARBA00022670"/>
    </source>
</evidence>
<dbReference type="InterPro" id="IPR011782">
    <property type="entry name" value="Pept_S1C_Do"/>
</dbReference>
<dbReference type="PRINTS" id="PR00834">
    <property type="entry name" value="PROTEASES2C"/>
</dbReference>
<feature type="active site" description="Charge relay system" evidence="14">
    <location>
        <position position="134"/>
    </location>
</feature>
<evidence type="ECO:0000256" key="9">
    <source>
        <dbReference type="ARBA" id="ARBA00022764"/>
    </source>
</evidence>
<dbReference type="GO" id="GO:0004252">
    <property type="term" value="F:serine-type endopeptidase activity"/>
    <property type="evidence" value="ECO:0007669"/>
    <property type="project" value="InterPro"/>
</dbReference>
<dbReference type="SMART" id="SM00228">
    <property type="entry name" value="PDZ"/>
    <property type="match status" value="2"/>
</dbReference>
<dbReference type="CDD" id="cd10839">
    <property type="entry name" value="cpPDZ1_DegP-like"/>
    <property type="match status" value="1"/>
</dbReference>
<dbReference type="RefSeq" id="WP_062187477.1">
    <property type="nucleotide sequence ID" value="NZ_LRRD01000007.1"/>
</dbReference>
<feature type="chain" id="PRO_5039097742" description="Probable periplasmic serine endoprotease DegP-like" evidence="16">
    <location>
        <begin position="20"/>
        <end position="460"/>
    </location>
</feature>
<feature type="active site" description="Charge relay system" evidence="14">
    <location>
        <position position="104"/>
    </location>
</feature>
<dbReference type="Gene3D" id="2.30.42.10">
    <property type="match status" value="2"/>
</dbReference>
<name>A0A149W0D1_9PROT</name>
<dbReference type="InterPro" id="IPR009003">
    <property type="entry name" value="Peptidase_S1_PA"/>
</dbReference>
<feature type="active site" description="Charge relay system" evidence="14">
    <location>
        <position position="207"/>
    </location>
</feature>
<dbReference type="NCBIfam" id="TIGR02037">
    <property type="entry name" value="degP_htrA_DO"/>
    <property type="match status" value="1"/>
</dbReference>
<evidence type="ECO:0000256" key="4">
    <source>
        <dbReference type="ARBA" id="ARBA00013035"/>
    </source>
</evidence>
<keyword evidence="6 18" id="KW-0645">Protease</keyword>
<dbReference type="EC" id="3.4.21.107" evidence="4"/>
<keyword evidence="9" id="KW-0574">Periplasm</keyword>
<dbReference type="FunFam" id="2.40.10.120:FF:000007">
    <property type="entry name" value="Periplasmic serine endoprotease DegP-like"/>
    <property type="match status" value="1"/>
</dbReference>
<comment type="subcellular location">
    <subcellularLocation>
        <location evidence="2">Periplasm</location>
    </subcellularLocation>
</comment>
<evidence type="ECO:0000256" key="1">
    <source>
        <dbReference type="ARBA" id="ARBA00001772"/>
    </source>
</evidence>
<feature type="signal peptide" evidence="16">
    <location>
        <begin position="1"/>
        <end position="19"/>
    </location>
</feature>
<sequence>MKRLLLLGLLVLGIGLVQAENLPDFTDIVDHESNTVVNISAITKAPAEGETNSKVPEHDPMLEFFRNFGIPVPEMGPQGSGMESSSMGSGFIIRPDGYILTNGHVVQGADEVTVKLLDKREFKAKVIGIDPKTDVALLKIDATGLPTVKAGDPAKARVGEWVVAIGAPFGFESTVTKGIISAKGRSLPQETLVPFIQTDVPINPGNSGGPLFDMKGEVIGINSQIYSRTGGYMGLSFAIPIDVALQVADELRLHGKVSRGWLGVVIQEVTKELADSFGLPKAEGALVVSVQKGSPAERAGIQPGDIILRFDGKTVNNQTDLPRIVSSVKSGSGVSAVIWRKGAERSLQVLVGNMPAEKIARGEGRGTTHGGKPTGPAVRLGLAVTDPGEGQEGVVIEGVRGEAAQVGLEPGDQILSLNNNECHSVREFNQLVEKIKGPVRVALLVKRGDSPPEFVTLPLQ</sequence>
<protein>
    <recommendedName>
        <fullName evidence="5">Probable periplasmic serine endoprotease DegP-like</fullName>
        <ecNumber evidence="4">3.4.21.107</ecNumber>
    </recommendedName>
    <alternativeName>
        <fullName evidence="13">Protease Do</fullName>
    </alternativeName>
</protein>
<dbReference type="GO" id="GO:0042597">
    <property type="term" value="C:periplasmic space"/>
    <property type="evidence" value="ECO:0007669"/>
    <property type="project" value="UniProtKB-SubCell"/>
</dbReference>
<keyword evidence="8" id="KW-0677">Repeat</keyword>
<dbReference type="Pfam" id="PF13365">
    <property type="entry name" value="Trypsin_2"/>
    <property type="match status" value="1"/>
</dbReference>
<keyword evidence="12" id="KW-0346">Stress response</keyword>
<dbReference type="PANTHER" id="PTHR22939">
    <property type="entry name" value="SERINE PROTEASE FAMILY S1C HTRA-RELATED"/>
    <property type="match status" value="1"/>
</dbReference>
<keyword evidence="19" id="KW-1185">Reference proteome</keyword>
<evidence type="ECO:0000256" key="8">
    <source>
        <dbReference type="ARBA" id="ARBA00022737"/>
    </source>
</evidence>
<feature type="binding site" evidence="15">
    <location>
        <position position="104"/>
    </location>
    <ligand>
        <name>substrate</name>
    </ligand>
</feature>
<dbReference type="PANTHER" id="PTHR22939:SF130">
    <property type="entry name" value="PERIPLASMIC SERINE ENDOPROTEASE DEGP-LIKE-RELATED"/>
    <property type="match status" value="1"/>
</dbReference>
<keyword evidence="10 18" id="KW-0378">Hydrolase</keyword>
<gene>
    <name evidence="18" type="primary">mucD_2</name>
    <name evidence="18" type="ORF">FEMY_04710</name>
</gene>
<dbReference type="STRING" id="1789004.FEMY_04710"/>
<evidence type="ECO:0000256" key="7">
    <source>
        <dbReference type="ARBA" id="ARBA00022729"/>
    </source>
</evidence>
<accession>A0A149W0D1</accession>
<dbReference type="PROSITE" id="PS50106">
    <property type="entry name" value="PDZ"/>
    <property type="match status" value="1"/>
</dbReference>
<feature type="binding site" evidence="15">
    <location>
        <position position="134"/>
    </location>
    <ligand>
        <name>substrate</name>
    </ligand>
</feature>
<evidence type="ECO:0000313" key="19">
    <source>
        <dbReference type="Proteomes" id="UP000075653"/>
    </source>
</evidence>
<dbReference type="InterPro" id="IPR036034">
    <property type="entry name" value="PDZ_sf"/>
</dbReference>
<dbReference type="Pfam" id="PF13180">
    <property type="entry name" value="PDZ_2"/>
    <property type="match status" value="1"/>
</dbReference>
<evidence type="ECO:0000256" key="3">
    <source>
        <dbReference type="ARBA" id="ARBA00010541"/>
    </source>
</evidence>
<evidence type="ECO:0000256" key="14">
    <source>
        <dbReference type="PIRSR" id="PIRSR611782-1"/>
    </source>
</evidence>
<dbReference type="AlphaFoldDB" id="A0A149W0D1"/>
<feature type="binding site" evidence="15">
    <location>
        <begin position="205"/>
        <end position="207"/>
    </location>
    <ligand>
        <name>substrate</name>
    </ligand>
</feature>
<evidence type="ECO:0000256" key="10">
    <source>
        <dbReference type="ARBA" id="ARBA00022801"/>
    </source>
</evidence>
<evidence type="ECO:0000256" key="12">
    <source>
        <dbReference type="ARBA" id="ARBA00023016"/>
    </source>
</evidence>
<dbReference type="InterPro" id="IPR001940">
    <property type="entry name" value="Peptidase_S1C"/>
</dbReference>
<evidence type="ECO:0000256" key="13">
    <source>
        <dbReference type="ARBA" id="ARBA00032850"/>
    </source>
</evidence>
<evidence type="ECO:0000259" key="17">
    <source>
        <dbReference type="PROSITE" id="PS50106"/>
    </source>
</evidence>